<accession>A0A6P5L935</accession>
<feature type="region of interest" description="Disordered" evidence="2">
    <location>
        <begin position="938"/>
        <end position="1010"/>
    </location>
</feature>
<feature type="compositionally biased region" description="Basic residues" evidence="2">
    <location>
        <begin position="328"/>
        <end position="341"/>
    </location>
</feature>
<evidence type="ECO:0000256" key="1">
    <source>
        <dbReference type="ARBA" id="ARBA00010586"/>
    </source>
</evidence>
<feature type="compositionally biased region" description="Polar residues" evidence="2">
    <location>
        <begin position="1130"/>
        <end position="1139"/>
    </location>
</feature>
<evidence type="ECO:0000313" key="4">
    <source>
        <dbReference type="Proteomes" id="UP000515140"/>
    </source>
</evidence>
<dbReference type="AlphaFoldDB" id="A0A6P5L935"/>
<dbReference type="PANTHER" id="PTHR22879">
    <property type="entry name" value="NUT FAMILY MEMBER 1"/>
    <property type="match status" value="1"/>
</dbReference>
<feature type="domain" description="Nuclear Testis protein N-terminal" evidence="3">
    <location>
        <begin position="1"/>
        <end position="495"/>
    </location>
</feature>
<feature type="compositionally biased region" description="Pro residues" evidence="2">
    <location>
        <begin position="299"/>
        <end position="313"/>
    </location>
</feature>
<keyword evidence="4" id="KW-1185">Reference proteome</keyword>
<feature type="region of interest" description="Disordered" evidence="2">
    <location>
        <begin position="1103"/>
        <end position="1139"/>
    </location>
</feature>
<feature type="compositionally biased region" description="Basic and acidic residues" evidence="2">
    <location>
        <begin position="938"/>
        <end position="955"/>
    </location>
</feature>
<dbReference type="Pfam" id="PF12881">
    <property type="entry name" value="NUT"/>
    <property type="match status" value="2"/>
</dbReference>
<dbReference type="InParanoid" id="A0A6P5L935"/>
<evidence type="ECO:0000313" key="5">
    <source>
        <dbReference type="RefSeq" id="XP_020853289.1"/>
    </source>
</evidence>
<feature type="region of interest" description="Disordered" evidence="2">
    <location>
        <begin position="749"/>
        <end position="796"/>
    </location>
</feature>
<feature type="domain" description="Nuclear Testis protein N-terminal" evidence="3">
    <location>
        <begin position="904"/>
        <end position="1127"/>
    </location>
</feature>
<dbReference type="InterPro" id="IPR024310">
    <property type="entry name" value="NUT"/>
</dbReference>
<feature type="region of interest" description="Disordered" evidence="2">
    <location>
        <begin position="139"/>
        <end position="193"/>
    </location>
</feature>
<organism evidence="4 5">
    <name type="scientific">Phascolarctos cinereus</name>
    <name type="common">Koala</name>
    <dbReference type="NCBI Taxonomy" id="38626"/>
    <lineage>
        <taxon>Eukaryota</taxon>
        <taxon>Metazoa</taxon>
        <taxon>Chordata</taxon>
        <taxon>Craniata</taxon>
        <taxon>Vertebrata</taxon>
        <taxon>Euteleostomi</taxon>
        <taxon>Mammalia</taxon>
        <taxon>Metatheria</taxon>
        <taxon>Diprotodontia</taxon>
        <taxon>Phascolarctidae</taxon>
        <taxon>Phascolarctos</taxon>
    </lineage>
</organism>
<dbReference type="RefSeq" id="XP_020853289.1">
    <property type="nucleotide sequence ID" value="XM_020997630.1"/>
</dbReference>
<feature type="compositionally biased region" description="Acidic residues" evidence="2">
    <location>
        <begin position="384"/>
        <end position="398"/>
    </location>
</feature>
<feature type="region of interest" description="Disordered" evidence="2">
    <location>
        <begin position="295"/>
        <end position="314"/>
    </location>
</feature>
<protein>
    <submittedName>
        <fullName evidence="5">NUT family member 1 isoform X1</fullName>
    </submittedName>
</protein>
<reference evidence="5" key="1">
    <citation type="submission" date="2025-08" db="UniProtKB">
        <authorList>
            <consortium name="RefSeq"/>
        </authorList>
    </citation>
    <scope>IDENTIFICATION</scope>
    <source>
        <tissue evidence="5">Spleen</tissue>
    </source>
</reference>
<gene>
    <name evidence="5" type="primary">NUTM1</name>
</gene>
<dbReference type="KEGG" id="pcw:110215798"/>
<proteinExistence type="inferred from homology"/>
<feature type="compositionally biased region" description="Basic and acidic residues" evidence="2">
    <location>
        <begin position="992"/>
        <end position="1004"/>
    </location>
</feature>
<dbReference type="FunCoup" id="A0A6P5L935">
    <property type="interactions" value="23"/>
</dbReference>
<feature type="region of interest" description="Disordered" evidence="2">
    <location>
        <begin position="325"/>
        <end position="355"/>
    </location>
</feature>
<feature type="compositionally biased region" description="Pro residues" evidence="2">
    <location>
        <begin position="33"/>
        <end position="44"/>
    </location>
</feature>
<name>A0A6P5L935_PHACI</name>
<feature type="compositionally biased region" description="Polar residues" evidence="2">
    <location>
        <begin position="716"/>
        <end position="732"/>
    </location>
</feature>
<feature type="region of interest" description="Disordered" evidence="2">
    <location>
        <begin position="691"/>
        <end position="734"/>
    </location>
</feature>
<feature type="region of interest" description="Disordered" evidence="2">
    <location>
        <begin position="433"/>
        <end position="556"/>
    </location>
</feature>
<dbReference type="Proteomes" id="UP000515140">
    <property type="component" value="Unplaced"/>
</dbReference>
<dbReference type="GeneID" id="110215798"/>
<feature type="compositionally biased region" description="Pro residues" evidence="2">
    <location>
        <begin position="1"/>
        <end position="24"/>
    </location>
</feature>
<feature type="region of interest" description="Disordered" evidence="2">
    <location>
        <begin position="1"/>
        <end position="44"/>
    </location>
</feature>
<feature type="compositionally biased region" description="Pro residues" evidence="2">
    <location>
        <begin position="146"/>
        <end position="156"/>
    </location>
</feature>
<dbReference type="PANTHER" id="PTHR22879:SF14">
    <property type="entry name" value="NUT FAMILY MEMBER 2A-RELATED"/>
    <property type="match status" value="1"/>
</dbReference>
<dbReference type="InterPro" id="IPR024309">
    <property type="entry name" value="NUT_N"/>
</dbReference>
<feature type="compositionally biased region" description="Low complexity" evidence="2">
    <location>
        <begin position="476"/>
        <end position="489"/>
    </location>
</feature>
<feature type="region of interest" description="Disordered" evidence="2">
    <location>
        <begin position="374"/>
        <end position="403"/>
    </location>
</feature>
<dbReference type="CTD" id="256646"/>
<evidence type="ECO:0000256" key="2">
    <source>
        <dbReference type="SAM" id="MobiDB-lite"/>
    </source>
</evidence>
<evidence type="ECO:0000259" key="3">
    <source>
        <dbReference type="Pfam" id="PF12881"/>
    </source>
</evidence>
<sequence>MTPKPGPVPPSTSLPLPPPPPGPSDKPTWELPPQAPISSPFPPGSPLVLSTFPSTLLVTGDRGAGPSGGGAGKVIVKVKTEGGPAEAPRTQTFILTQTALNWIVPGPPRGGLEGPTPRFLAATNVKTILLAKAVGVAQAGEGEGPPTHPPLAPPPTAQLAPIIPPEKAWRGPDGIPGEGGPPPPRPKPSLGDLSCTSKGVYENFRRWQRYKALARRHLPRSPDAEALSCFLIPVLRSLARLKPAMTLEDGLPRAVQEWERSSNFDRMIFYEMAEKFMEFEAEEEMQIQKVQLMSGSQCLPPPTPPKLDPPGLPVPEICQQQVYIPKKAASKSRPPRRRQRQPPRPSAPEAPKEIPPEAVKQYADIMAGLVGVPHAASGKAEGKQEEEEEEEDEEEEAYPDPGLLSYIEELCAQDVFVSKVEAVIHPRFLAEVLSPEQQRDPLALSEELEQEEGLTPTQLVQKRLLALEEEDEEEPPSCSGAQSDSSPSPSDEEEDGGGRLRPSPGACMAGGIVRLGQTASPGKRARGEGHGGQQDRAAEGPRGLGRDGNTLPSPSSWDLRLEISASLVTRGLLGMEGRGSGKGTTLVSLYQEGHSGVPGDQGDHLVTEGILESSSHSWQKGPHLEGATHLEAGPPEPVDFTTSPQGQGMGQVIGLRKGCQLTGLGMLPQGKESSSAAPQEETVVGTSWRDDGEAPIIKGFGQSPSSRAVGDRERTPFSSAPWVSSKGDSTNLELVPGQTEGIREISRNVDSQEGCHTPGTQSHISSLGHKGSIPLEDTEKNVASSGDKDDTPPLENGNYCSLSELLRANSPVLGIGGHIPGNGGELSDLCPGGNSLIIEGKNGASNLGSAKNTLSSRCPDHDLLLGSVESSSFPGMRHDVSITESKGNSGSPLLGTTENGNLLAIRDDHDLQLVIGVNSSSPKGKCYECQRESREDFGLPKFKDTSPLSETKDDCNTECQQPASPNQCLGYTPPTLKTRDPLALGEASSPGEETHGPIDRVGKEQEEEAEDEELSNFAFLLASKLSLSSRGLPLSLLPASTVVRGRRRASRSLSPEVLGLSQLLSPIPKSGKRSLGGGLSPVDKRPCLVGEVGVSGELSLNLGEARTSQSRKRCHEGYVPGRRKKRRRSLQGTAKSSYP</sequence>
<feature type="compositionally biased region" description="Polar residues" evidence="2">
    <location>
        <begin position="957"/>
        <end position="969"/>
    </location>
</feature>
<comment type="similarity">
    <text evidence="1">Belongs to the NUT family.</text>
</comment>